<gene>
    <name evidence="1" type="ORF">FIBSPDRAFT_905596</name>
</gene>
<proteinExistence type="predicted"/>
<sequence length="154" mass="16684">MEAVPATGARSHVPIERSLALASIELNLKQRKKGADFDVHLMSAVGLDWMAGQSPSRAAFIAASSIANHLMNTIPKLRGIGISAADRSTSGKIERCCRASVQSAIIDANARLRTPPEQKPWSSEVHAAWWASRLLRGGESHSDEGRFEELHCDS</sequence>
<dbReference type="EMBL" id="KV418348">
    <property type="protein sequence ID" value="KZP02721.1"/>
    <property type="molecule type" value="Genomic_DNA"/>
</dbReference>
<accession>A0A167TA71</accession>
<protein>
    <submittedName>
        <fullName evidence="1">Uncharacterized protein</fullName>
    </submittedName>
</protein>
<name>A0A167TA71_9AGAM</name>
<reference evidence="1" key="1">
    <citation type="journal article" date="2016" name="Mol. Biol. Evol.">
        <title>Comparative Genomics of Early-Diverging Mushroom-Forming Fungi Provides Insights into the Origins of Lignocellulose Decay Capabilities.</title>
        <authorList>
            <person name="Nagy L.G."/>
            <person name="Riley R."/>
            <person name="Tritt A."/>
            <person name="Adam C."/>
            <person name="Daum C."/>
            <person name="Floudas D."/>
            <person name="Sun H."/>
            <person name="Yadav J.S."/>
            <person name="Pangilinan J."/>
            <person name="Larsson K.H."/>
            <person name="Matsuura K."/>
            <person name="Barry K."/>
            <person name="Labutti K."/>
            <person name="Kuo R."/>
            <person name="Ohm R.A."/>
            <person name="Bhattacharya S.S."/>
            <person name="Shirouzu T."/>
            <person name="Yoshinaga Y."/>
            <person name="Martin F.M."/>
            <person name="Grigoriev I.V."/>
            <person name="Hibbett D.S."/>
        </authorList>
    </citation>
    <scope>NUCLEOTIDE SEQUENCE [LARGE SCALE GENOMIC DNA]</scope>
    <source>
        <strain evidence="1">CBS 109695</strain>
    </source>
</reference>
<dbReference type="AlphaFoldDB" id="A0A167TA71"/>
<evidence type="ECO:0000313" key="1">
    <source>
        <dbReference type="EMBL" id="KZP02721.1"/>
    </source>
</evidence>
<organism evidence="1">
    <name type="scientific">Athelia psychrophila</name>
    <dbReference type="NCBI Taxonomy" id="1759441"/>
    <lineage>
        <taxon>Eukaryota</taxon>
        <taxon>Fungi</taxon>
        <taxon>Dikarya</taxon>
        <taxon>Basidiomycota</taxon>
        <taxon>Agaricomycotina</taxon>
        <taxon>Agaricomycetes</taxon>
        <taxon>Agaricomycetidae</taxon>
        <taxon>Atheliales</taxon>
        <taxon>Atheliaceae</taxon>
        <taxon>Athelia</taxon>
    </lineage>
</organism>